<feature type="signal peptide" evidence="2">
    <location>
        <begin position="1"/>
        <end position="20"/>
    </location>
</feature>
<accession>A0ABP9JEN7</accession>
<evidence type="ECO:0000313" key="4">
    <source>
        <dbReference type="Proteomes" id="UP001501759"/>
    </source>
</evidence>
<evidence type="ECO:0000256" key="2">
    <source>
        <dbReference type="SAM" id="SignalP"/>
    </source>
</evidence>
<evidence type="ECO:0000313" key="3">
    <source>
        <dbReference type="EMBL" id="GAA5029621.1"/>
    </source>
</evidence>
<protein>
    <recommendedName>
        <fullName evidence="5">Secreted protein</fullName>
    </recommendedName>
</protein>
<reference evidence="4" key="1">
    <citation type="journal article" date="2019" name="Int. J. Syst. Evol. Microbiol.">
        <title>The Global Catalogue of Microorganisms (GCM) 10K type strain sequencing project: providing services to taxonomists for standard genome sequencing and annotation.</title>
        <authorList>
            <consortium name="The Broad Institute Genomics Platform"/>
            <consortium name="The Broad Institute Genome Sequencing Center for Infectious Disease"/>
            <person name="Wu L."/>
            <person name="Ma J."/>
        </authorList>
    </citation>
    <scope>NUCLEOTIDE SEQUENCE [LARGE SCALE GENOMIC DNA]</scope>
    <source>
        <strain evidence="4">JCM 18409</strain>
    </source>
</reference>
<keyword evidence="4" id="KW-1185">Reference proteome</keyword>
<name>A0ABP9JEN7_9ACTN</name>
<comment type="caution">
    <text evidence="3">The sequence shown here is derived from an EMBL/GenBank/DDBJ whole genome shotgun (WGS) entry which is preliminary data.</text>
</comment>
<dbReference type="EMBL" id="BAABKB010000032">
    <property type="protein sequence ID" value="GAA5029621.1"/>
    <property type="molecule type" value="Genomic_DNA"/>
</dbReference>
<feature type="region of interest" description="Disordered" evidence="1">
    <location>
        <begin position="27"/>
        <end position="84"/>
    </location>
</feature>
<gene>
    <name evidence="3" type="ORF">GCM10023335_68940</name>
</gene>
<keyword evidence="2" id="KW-0732">Signal</keyword>
<sequence length="84" mass="8203">MRRRPALTPVPVLTSVPALTPVPALTSALTPVPAPAPGVRREGAKLSPKPSRASSRGRGGFSASGAGDDRGVVGGHGGGGVRSG</sequence>
<feature type="chain" id="PRO_5045159170" description="Secreted protein" evidence="2">
    <location>
        <begin position="21"/>
        <end position="84"/>
    </location>
</feature>
<feature type="compositionally biased region" description="Gly residues" evidence="1">
    <location>
        <begin position="72"/>
        <end position="84"/>
    </location>
</feature>
<dbReference type="Proteomes" id="UP001501759">
    <property type="component" value="Unassembled WGS sequence"/>
</dbReference>
<evidence type="ECO:0000256" key="1">
    <source>
        <dbReference type="SAM" id="MobiDB-lite"/>
    </source>
</evidence>
<organism evidence="3 4">
    <name type="scientific">Streptomyces siamensis</name>
    <dbReference type="NCBI Taxonomy" id="1274986"/>
    <lineage>
        <taxon>Bacteria</taxon>
        <taxon>Bacillati</taxon>
        <taxon>Actinomycetota</taxon>
        <taxon>Actinomycetes</taxon>
        <taxon>Kitasatosporales</taxon>
        <taxon>Streptomycetaceae</taxon>
        <taxon>Streptomyces</taxon>
    </lineage>
</organism>
<evidence type="ECO:0008006" key="5">
    <source>
        <dbReference type="Google" id="ProtNLM"/>
    </source>
</evidence>
<proteinExistence type="predicted"/>